<dbReference type="PROSITE" id="PS51109">
    <property type="entry name" value="G5"/>
    <property type="match status" value="1"/>
</dbReference>
<dbReference type="PANTHER" id="PTHR39160">
    <property type="entry name" value="CELL WALL-BINDING PROTEIN YOCH"/>
    <property type="match status" value="1"/>
</dbReference>
<dbReference type="SUPFAM" id="SSF50685">
    <property type="entry name" value="Barwin-like endoglucanases"/>
    <property type="match status" value="1"/>
</dbReference>
<keyword evidence="2" id="KW-1133">Transmembrane helix</keyword>
<keyword evidence="1" id="KW-0732">Signal</keyword>
<dbReference type="GO" id="GO:0004553">
    <property type="term" value="F:hydrolase activity, hydrolyzing O-glycosyl compounds"/>
    <property type="evidence" value="ECO:0007669"/>
    <property type="project" value="InterPro"/>
</dbReference>
<feature type="domain" description="G5" evidence="3">
    <location>
        <begin position="165"/>
        <end position="245"/>
    </location>
</feature>
<evidence type="ECO:0000256" key="2">
    <source>
        <dbReference type="SAM" id="Phobius"/>
    </source>
</evidence>
<dbReference type="InterPro" id="IPR011098">
    <property type="entry name" value="G5_dom"/>
</dbReference>
<protein>
    <submittedName>
        <fullName evidence="4">DUF348 domain-containing protein</fullName>
    </submittedName>
</protein>
<dbReference type="Proteomes" id="UP000553776">
    <property type="component" value="Unassembled WGS sequence"/>
</dbReference>
<reference evidence="4 5" key="1">
    <citation type="submission" date="2020-08" db="EMBL/GenBank/DDBJ databases">
        <title>Cohnella phylogeny.</title>
        <authorList>
            <person name="Dunlap C."/>
        </authorList>
    </citation>
    <scope>NUCLEOTIDE SEQUENCE [LARGE SCALE GENOMIC DNA]</scope>
    <source>
        <strain evidence="4 5">DSM 25239</strain>
    </source>
</reference>
<keyword evidence="2" id="KW-0812">Transmembrane</keyword>
<name>A0A841TW21_9BACL</name>
<feature type="transmembrane region" description="Helical" evidence="2">
    <location>
        <begin position="30"/>
        <end position="49"/>
    </location>
</feature>
<accession>A0A841TW21</accession>
<evidence type="ECO:0000313" key="4">
    <source>
        <dbReference type="EMBL" id="MBB6692476.1"/>
    </source>
</evidence>
<dbReference type="SMART" id="SM01208">
    <property type="entry name" value="G5"/>
    <property type="match status" value="1"/>
</dbReference>
<keyword evidence="2" id="KW-0472">Membrane</keyword>
<evidence type="ECO:0000259" key="3">
    <source>
        <dbReference type="PROSITE" id="PS51109"/>
    </source>
</evidence>
<dbReference type="EMBL" id="JACJVR010000053">
    <property type="protein sequence ID" value="MBB6692476.1"/>
    <property type="molecule type" value="Genomic_DNA"/>
</dbReference>
<evidence type="ECO:0000256" key="1">
    <source>
        <dbReference type="ARBA" id="ARBA00022729"/>
    </source>
</evidence>
<dbReference type="Gene3D" id="2.20.230.10">
    <property type="entry name" value="Resuscitation-promoting factor rpfb"/>
    <property type="match status" value="1"/>
</dbReference>
<proteinExistence type="predicted"/>
<dbReference type="PANTHER" id="PTHR39160:SF4">
    <property type="entry name" value="RESUSCITATION-PROMOTING FACTOR RPFB"/>
    <property type="match status" value="1"/>
</dbReference>
<dbReference type="GO" id="GO:0009254">
    <property type="term" value="P:peptidoglycan turnover"/>
    <property type="evidence" value="ECO:0007669"/>
    <property type="project" value="InterPro"/>
</dbReference>
<dbReference type="InterPro" id="IPR007137">
    <property type="entry name" value="DUF348"/>
</dbReference>
<evidence type="ECO:0000313" key="5">
    <source>
        <dbReference type="Proteomes" id="UP000553776"/>
    </source>
</evidence>
<dbReference type="InterPro" id="IPR010611">
    <property type="entry name" value="3D_dom"/>
</dbReference>
<dbReference type="InterPro" id="IPR051933">
    <property type="entry name" value="Resuscitation_pf_RpfB"/>
</dbReference>
<dbReference type="Pfam" id="PF07501">
    <property type="entry name" value="G5"/>
    <property type="match status" value="1"/>
</dbReference>
<dbReference type="CDD" id="cd14667">
    <property type="entry name" value="3D_containing_proteins"/>
    <property type="match status" value="1"/>
</dbReference>
<dbReference type="Pfam" id="PF06725">
    <property type="entry name" value="3D"/>
    <property type="match status" value="1"/>
</dbReference>
<dbReference type="InterPro" id="IPR059180">
    <property type="entry name" value="3D_YorM"/>
</dbReference>
<gene>
    <name evidence="4" type="ORF">H7B90_13780</name>
</gene>
<dbReference type="Pfam" id="PF03990">
    <property type="entry name" value="DUF348"/>
    <property type="match status" value="2"/>
</dbReference>
<dbReference type="InterPro" id="IPR036908">
    <property type="entry name" value="RlpA-like_sf"/>
</dbReference>
<organism evidence="4 5">
    <name type="scientific">Cohnella xylanilytica</name>
    <dbReference type="NCBI Taxonomy" id="557555"/>
    <lineage>
        <taxon>Bacteria</taxon>
        <taxon>Bacillati</taxon>
        <taxon>Bacillota</taxon>
        <taxon>Bacilli</taxon>
        <taxon>Bacillales</taxon>
        <taxon>Paenibacillaceae</taxon>
        <taxon>Cohnella</taxon>
    </lineage>
</organism>
<dbReference type="Gene3D" id="2.40.40.10">
    <property type="entry name" value="RlpA-like domain"/>
    <property type="match status" value="1"/>
</dbReference>
<dbReference type="GO" id="GO:0019867">
    <property type="term" value="C:outer membrane"/>
    <property type="evidence" value="ECO:0007669"/>
    <property type="project" value="InterPro"/>
</dbReference>
<keyword evidence="5" id="KW-1185">Reference proteome</keyword>
<sequence length="386" mass="41432">MGVVPLGSTHDPRPTGKLIAARWKHEHLRVILLSAILSFALTILFLMLLHGASAMSVTVVDGGKSTVIHTRSSDVRSLFQEHNIAVGPYDQLSPPLNADLGDGSTIVIDRAASVTLIADGKNAVQYTTEETVKDALSSLNVQLGAHDKIYPAPDAPVYDGMKIRIVRVTKEVKEAKIPVQFTVVEKKDATLLQGKQKVVQTGKPGLIVKKFEKVYEDGRLVSDRMLSKAIAQSAVPKIVAVGTKKKPAVAALSYDVQAEASADAKTLKLNGRTVKVKSVLSNVTLTAYTAGPESTGKDKGDPGYGITASGTKVSEGRTISVDPDVIPLGWWVYIEGIGFRRAEDTGSAVKGKKIDVYYDSEKYANKFGMKRGYTVYVIGPVKPSAD</sequence>
<dbReference type="AlphaFoldDB" id="A0A841TW21"/>
<comment type="caution">
    <text evidence="4">The sequence shown here is derived from an EMBL/GenBank/DDBJ whole genome shotgun (WGS) entry which is preliminary data.</text>
</comment>